<evidence type="ECO:0000256" key="3">
    <source>
        <dbReference type="ARBA" id="ARBA00023002"/>
    </source>
</evidence>
<feature type="domain" description="Luciferase-like" evidence="5">
    <location>
        <begin position="20"/>
        <end position="200"/>
    </location>
</feature>
<keyword evidence="4" id="KW-0503">Monooxygenase</keyword>
<proteinExistence type="predicted"/>
<evidence type="ECO:0000256" key="4">
    <source>
        <dbReference type="ARBA" id="ARBA00023033"/>
    </source>
</evidence>
<keyword evidence="3 6" id="KW-0560">Oxidoreductase</keyword>
<evidence type="ECO:0000313" key="7">
    <source>
        <dbReference type="Proteomes" id="UP000392064"/>
    </source>
</evidence>
<dbReference type="KEGG" id="aef:GEV26_09430"/>
<dbReference type="InterPro" id="IPR011251">
    <property type="entry name" value="Luciferase-like_dom"/>
</dbReference>
<evidence type="ECO:0000256" key="1">
    <source>
        <dbReference type="ARBA" id="ARBA00022630"/>
    </source>
</evidence>
<evidence type="ECO:0000313" key="6">
    <source>
        <dbReference type="EMBL" id="QGG41564.1"/>
    </source>
</evidence>
<dbReference type="GO" id="GO:0008726">
    <property type="term" value="F:alkanesulfonate monooxygenase activity"/>
    <property type="evidence" value="ECO:0007669"/>
    <property type="project" value="TreeGrafter"/>
</dbReference>
<dbReference type="GO" id="GO:0046306">
    <property type="term" value="P:alkanesulfonate catabolic process"/>
    <property type="evidence" value="ECO:0007669"/>
    <property type="project" value="TreeGrafter"/>
</dbReference>
<dbReference type="InterPro" id="IPR050172">
    <property type="entry name" value="SsuD_RutA_monooxygenase"/>
</dbReference>
<keyword evidence="1" id="KW-0285">Flavoprotein</keyword>
<name>A0A5Q2MEM9_9ACTN</name>
<dbReference type="Pfam" id="PF00296">
    <property type="entry name" value="Bac_luciferase"/>
    <property type="match status" value="1"/>
</dbReference>
<gene>
    <name evidence="6" type="ORF">GEV26_09430</name>
</gene>
<sequence>MKFTVEYPVSAPGYDPALVGPEGMTEIARAVEAGGYDAIAFTEHPAPSKKWLDAGGHESLDLFSSLSFCAAVTQRIRLMTYLVVLPYHNPFVAAKAFATLDRLSAGRASIVAGAGYLRSEFLALNVDMDNRNELFDESIEVMRGLWAEVPFSHKGKHFEGRGVASVPGPVQPGGPPIMIGGNSGLARRRAARNQGWSPLMVSAEVARTSRTPALATIEALAARVAEVRELAVAEQGDGTTIQIQVQTPECRYLRSPGSVEEHRDHLGRLAEAGVDSFVLQPPGESVAQTVDALQSYAETFGLL</sequence>
<organism evidence="6 7">
    <name type="scientific">Aeromicrobium yanjiei</name>
    <dbReference type="NCBI Taxonomy" id="2662028"/>
    <lineage>
        <taxon>Bacteria</taxon>
        <taxon>Bacillati</taxon>
        <taxon>Actinomycetota</taxon>
        <taxon>Actinomycetes</taxon>
        <taxon>Propionibacteriales</taxon>
        <taxon>Nocardioidaceae</taxon>
        <taxon>Aeromicrobium</taxon>
    </lineage>
</organism>
<dbReference type="Gene3D" id="3.20.20.30">
    <property type="entry name" value="Luciferase-like domain"/>
    <property type="match status" value="1"/>
</dbReference>
<dbReference type="Proteomes" id="UP000392064">
    <property type="component" value="Chromosome"/>
</dbReference>
<dbReference type="InterPro" id="IPR036661">
    <property type="entry name" value="Luciferase-like_sf"/>
</dbReference>
<reference evidence="6 7" key="1">
    <citation type="submission" date="2019-11" db="EMBL/GenBank/DDBJ databases">
        <authorList>
            <person name="Li J."/>
        </authorList>
    </citation>
    <scope>NUCLEOTIDE SEQUENCE [LARGE SCALE GENOMIC DNA]</scope>
    <source>
        <strain evidence="6 7">MF47</strain>
    </source>
</reference>
<dbReference type="EC" id="1.-.-.-" evidence="6"/>
<dbReference type="NCBIfam" id="TIGR03619">
    <property type="entry name" value="F420_Rv2161c"/>
    <property type="match status" value="1"/>
</dbReference>
<accession>A0A5Q2MEM9</accession>
<dbReference type="PANTHER" id="PTHR42847">
    <property type="entry name" value="ALKANESULFONATE MONOOXYGENASE"/>
    <property type="match status" value="1"/>
</dbReference>
<dbReference type="SUPFAM" id="SSF51679">
    <property type="entry name" value="Bacterial luciferase-like"/>
    <property type="match status" value="1"/>
</dbReference>
<evidence type="ECO:0000256" key="2">
    <source>
        <dbReference type="ARBA" id="ARBA00022643"/>
    </source>
</evidence>
<dbReference type="AlphaFoldDB" id="A0A5Q2MEM9"/>
<dbReference type="PANTHER" id="PTHR42847:SF4">
    <property type="entry name" value="ALKANESULFONATE MONOOXYGENASE-RELATED"/>
    <property type="match status" value="1"/>
</dbReference>
<dbReference type="EMBL" id="CP045737">
    <property type="protein sequence ID" value="QGG41564.1"/>
    <property type="molecule type" value="Genomic_DNA"/>
</dbReference>
<keyword evidence="7" id="KW-1185">Reference proteome</keyword>
<keyword evidence="2" id="KW-0288">FMN</keyword>
<evidence type="ECO:0000259" key="5">
    <source>
        <dbReference type="Pfam" id="PF00296"/>
    </source>
</evidence>
<dbReference type="RefSeq" id="WP_153652832.1">
    <property type="nucleotide sequence ID" value="NZ_CP045737.1"/>
</dbReference>
<protein>
    <submittedName>
        <fullName evidence="6">TIGR03619 family F420-dependent LLM class oxidoreductase</fullName>
        <ecNumber evidence="6">1.-.-.-</ecNumber>
    </submittedName>
</protein>
<dbReference type="InterPro" id="IPR019921">
    <property type="entry name" value="Lucif-like_OxRdtase_Rv2161c"/>
</dbReference>